<organism evidence="2 3">
    <name type="scientific">Streptomyces cinereospinus</name>
    <dbReference type="NCBI Taxonomy" id="285561"/>
    <lineage>
        <taxon>Bacteria</taxon>
        <taxon>Bacillati</taxon>
        <taxon>Actinomycetota</taxon>
        <taxon>Actinomycetes</taxon>
        <taxon>Kitasatosporales</taxon>
        <taxon>Streptomycetaceae</taxon>
        <taxon>Streptomyces</taxon>
    </lineage>
</organism>
<accession>A0ABV5N9D3</accession>
<dbReference type="InterPro" id="IPR005297">
    <property type="entry name" value="Lipoprotein_repeat"/>
</dbReference>
<proteinExistence type="predicted"/>
<dbReference type="InterPro" id="IPR047910">
    <property type="entry name" value="SCO0930-like"/>
</dbReference>
<dbReference type="PANTHER" id="PTHR39335">
    <property type="entry name" value="BLL4220 PROTEIN"/>
    <property type="match status" value="1"/>
</dbReference>
<evidence type="ECO:0000313" key="3">
    <source>
        <dbReference type="Proteomes" id="UP001589709"/>
    </source>
</evidence>
<evidence type="ECO:0000313" key="2">
    <source>
        <dbReference type="EMBL" id="MFB9466904.1"/>
    </source>
</evidence>
<reference evidence="2 3" key="1">
    <citation type="submission" date="2024-09" db="EMBL/GenBank/DDBJ databases">
        <authorList>
            <person name="Sun Q."/>
            <person name="Mori K."/>
        </authorList>
    </citation>
    <scope>NUCLEOTIDE SEQUENCE [LARGE SCALE GENOMIC DNA]</scope>
    <source>
        <strain evidence="2 3">JCM 6917</strain>
    </source>
</reference>
<dbReference type="NCBIfam" id="NF040526">
    <property type="entry name" value="SCO0930_lipo"/>
    <property type="match status" value="1"/>
</dbReference>
<dbReference type="Pfam" id="PF03640">
    <property type="entry name" value="Lipoprotein_15"/>
    <property type="match status" value="4"/>
</dbReference>
<feature type="signal peptide" evidence="1">
    <location>
        <begin position="1"/>
        <end position="25"/>
    </location>
</feature>
<dbReference type="Proteomes" id="UP001589709">
    <property type="component" value="Unassembled WGS sequence"/>
</dbReference>
<protein>
    <submittedName>
        <fullName evidence="2">SCO0930 family lipoprotein</fullName>
    </submittedName>
</protein>
<dbReference type="PANTHER" id="PTHR39335:SF1">
    <property type="entry name" value="BLL4220 PROTEIN"/>
    <property type="match status" value="1"/>
</dbReference>
<keyword evidence="2" id="KW-0449">Lipoprotein</keyword>
<evidence type="ECO:0000256" key="1">
    <source>
        <dbReference type="SAM" id="SignalP"/>
    </source>
</evidence>
<comment type="caution">
    <text evidence="2">The sequence shown here is derived from an EMBL/GenBank/DDBJ whole genome shotgun (WGS) entry which is preliminary data.</text>
</comment>
<gene>
    <name evidence="2" type="ORF">ACFF45_30460</name>
</gene>
<dbReference type="EMBL" id="JBHMCY010000083">
    <property type="protein sequence ID" value="MFB9466904.1"/>
    <property type="molecule type" value="Genomic_DNA"/>
</dbReference>
<keyword evidence="1" id="KW-0732">Signal</keyword>
<dbReference type="RefSeq" id="WP_381349973.1">
    <property type="nucleotide sequence ID" value="NZ_JBHMCY010000083.1"/>
</dbReference>
<dbReference type="PROSITE" id="PS51257">
    <property type="entry name" value="PROKAR_LIPOPROTEIN"/>
    <property type="match status" value="1"/>
</dbReference>
<sequence length="323" mass="32898">MKTSWRSASLVASAAAVLALTTACGQDSGTQSASQNVGATAPAGGYGSTGLGTDAGTGTDAGAAPGEQNAVAAAAAAGELSVTADAELGQVLTDSAGRTLYRFDQDTAEPPKTNCEGDCATAWPPVPADDATAGEGVDAAVLGEVTRPDGSEQLTVDGWPVYRYAKDVAPGDTKGQGVGGTWYALAPDGTKAAAEELPGLSTRNDPELGEIVIDGDGHTVYRFTKDSQWPMKTACTGECLEKWPVVAPVDADDTKGIDLQGSTPNRGYVVFDRPDGIEQQTIDCIPLYTFAGDEKPGDINGQGVGGTWFAIRPDGEPVGAPAQ</sequence>
<keyword evidence="3" id="KW-1185">Reference proteome</keyword>
<feature type="chain" id="PRO_5046515609" evidence="1">
    <location>
        <begin position="26"/>
        <end position="323"/>
    </location>
</feature>
<name>A0ABV5N9D3_9ACTN</name>